<dbReference type="Proteomes" id="UP001280121">
    <property type="component" value="Unassembled WGS sequence"/>
</dbReference>
<accession>A0AAD9X015</accession>
<dbReference type="PANTHER" id="PTHR46148">
    <property type="entry name" value="CHROMO DOMAIN-CONTAINING PROTEIN"/>
    <property type="match status" value="1"/>
</dbReference>
<dbReference type="Pfam" id="PF24626">
    <property type="entry name" value="SH3_Tf2-1"/>
    <property type="match status" value="1"/>
</dbReference>
<organism evidence="2 3">
    <name type="scientific">Dipteronia dyeriana</name>
    <dbReference type="NCBI Taxonomy" id="168575"/>
    <lineage>
        <taxon>Eukaryota</taxon>
        <taxon>Viridiplantae</taxon>
        <taxon>Streptophyta</taxon>
        <taxon>Embryophyta</taxon>
        <taxon>Tracheophyta</taxon>
        <taxon>Spermatophyta</taxon>
        <taxon>Magnoliopsida</taxon>
        <taxon>eudicotyledons</taxon>
        <taxon>Gunneridae</taxon>
        <taxon>Pentapetalae</taxon>
        <taxon>rosids</taxon>
        <taxon>malvids</taxon>
        <taxon>Sapindales</taxon>
        <taxon>Sapindaceae</taxon>
        <taxon>Hippocastanoideae</taxon>
        <taxon>Acereae</taxon>
        <taxon>Dipteronia</taxon>
    </lineage>
</organism>
<proteinExistence type="predicted"/>
<evidence type="ECO:0000259" key="1">
    <source>
        <dbReference type="Pfam" id="PF24626"/>
    </source>
</evidence>
<dbReference type="InterPro" id="IPR056924">
    <property type="entry name" value="SH3_Tf2-1"/>
</dbReference>
<sequence>MIVAFHSSLMLSSRFFGPYKILALVVLVVYKLELPAGSQIHNIFHIGMLEKQLGLVTPAATNIPPVTDTSEILPQSEKVLDSRVVRKGKSPHKTLVLIKWAGCTNQRCNLRKPFMFFEDLS</sequence>
<reference evidence="2" key="1">
    <citation type="journal article" date="2023" name="Plant J.">
        <title>Genome sequences and population genomics provide insights into the demographic history, inbreeding, and mutation load of two 'living fossil' tree species of Dipteronia.</title>
        <authorList>
            <person name="Feng Y."/>
            <person name="Comes H.P."/>
            <person name="Chen J."/>
            <person name="Zhu S."/>
            <person name="Lu R."/>
            <person name="Zhang X."/>
            <person name="Li P."/>
            <person name="Qiu J."/>
            <person name="Olsen K.M."/>
            <person name="Qiu Y."/>
        </authorList>
    </citation>
    <scope>NUCLEOTIDE SEQUENCE</scope>
    <source>
        <strain evidence="2">KIB01</strain>
    </source>
</reference>
<dbReference type="EMBL" id="JANJYI010000005">
    <property type="protein sequence ID" value="KAK2648677.1"/>
    <property type="molecule type" value="Genomic_DNA"/>
</dbReference>
<dbReference type="AlphaFoldDB" id="A0AAD9X015"/>
<keyword evidence="3" id="KW-1185">Reference proteome</keyword>
<evidence type="ECO:0000313" key="3">
    <source>
        <dbReference type="Proteomes" id="UP001280121"/>
    </source>
</evidence>
<feature type="domain" description="Tf2-1-like SH3-like" evidence="1">
    <location>
        <begin position="4"/>
        <end position="51"/>
    </location>
</feature>
<gene>
    <name evidence="2" type="ORF">Ddye_016166</name>
</gene>
<protein>
    <recommendedName>
        <fullName evidence="1">Tf2-1-like SH3-like domain-containing protein</fullName>
    </recommendedName>
</protein>
<name>A0AAD9X015_9ROSI</name>
<comment type="caution">
    <text evidence="2">The sequence shown here is derived from an EMBL/GenBank/DDBJ whole genome shotgun (WGS) entry which is preliminary data.</text>
</comment>
<dbReference type="PANTHER" id="PTHR46148:SF52">
    <property type="entry name" value="OS04G0603800 PROTEIN"/>
    <property type="match status" value="1"/>
</dbReference>
<evidence type="ECO:0000313" key="2">
    <source>
        <dbReference type="EMBL" id="KAK2648677.1"/>
    </source>
</evidence>